<feature type="region of interest" description="Disordered" evidence="1">
    <location>
        <begin position="1"/>
        <end position="58"/>
    </location>
</feature>
<evidence type="ECO:0000313" key="3">
    <source>
        <dbReference type="Proteomes" id="UP000275267"/>
    </source>
</evidence>
<proteinExistence type="predicted"/>
<reference evidence="3" key="1">
    <citation type="journal article" date="2019" name="Nat. Commun.">
        <title>The genome of broomcorn millet.</title>
        <authorList>
            <person name="Zou C."/>
            <person name="Miki D."/>
            <person name="Li D."/>
            <person name="Tang Q."/>
            <person name="Xiao L."/>
            <person name="Rajput S."/>
            <person name="Deng P."/>
            <person name="Jia W."/>
            <person name="Huang R."/>
            <person name="Zhang M."/>
            <person name="Sun Y."/>
            <person name="Hu J."/>
            <person name="Fu X."/>
            <person name="Schnable P.S."/>
            <person name="Li F."/>
            <person name="Zhang H."/>
            <person name="Feng B."/>
            <person name="Zhu X."/>
            <person name="Liu R."/>
            <person name="Schnable J.C."/>
            <person name="Zhu J.-K."/>
            <person name="Zhang H."/>
        </authorList>
    </citation>
    <scope>NUCLEOTIDE SEQUENCE [LARGE SCALE GENOMIC DNA]</scope>
</reference>
<accession>A0A3L6RZ55</accession>
<gene>
    <name evidence="2" type="ORF">C2845_PM09G20660</name>
</gene>
<sequence length="183" mass="20130">MMLRNKESEFLPKRSTDKTPHHHPSSLHPETRPGTKGRRRRGGTGKRKRRQGSSRPISSSRRLLAWLVVVQDGRVGDEAPGAGGAGEPPLGPAAEREAAEHPLGLHVRRRHPAAAVRAAPGRLLRAQHLLLLPAQHRRRRRPRHRPCYPLVGPQPSSIGHCRGEVGHRPPGHLLATERPLAAA</sequence>
<name>A0A3L6RZ55_PANMI</name>
<dbReference type="Proteomes" id="UP000275267">
    <property type="component" value="Unassembled WGS sequence"/>
</dbReference>
<feature type="compositionally biased region" description="Basic and acidic residues" evidence="1">
    <location>
        <begin position="1"/>
        <end position="19"/>
    </location>
</feature>
<dbReference type="EMBL" id="PQIB02000006">
    <property type="protein sequence ID" value="RLN12221.1"/>
    <property type="molecule type" value="Genomic_DNA"/>
</dbReference>
<keyword evidence="3" id="KW-1185">Reference proteome</keyword>
<feature type="compositionally biased region" description="Basic residues" evidence="1">
    <location>
        <begin position="35"/>
        <end position="52"/>
    </location>
</feature>
<evidence type="ECO:0000256" key="1">
    <source>
        <dbReference type="SAM" id="MobiDB-lite"/>
    </source>
</evidence>
<dbReference type="AlphaFoldDB" id="A0A3L6RZ55"/>
<comment type="caution">
    <text evidence="2">The sequence shown here is derived from an EMBL/GenBank/DDBJ whole genome shotgun (WGS) entry which is preliminary data.</text>
</comment>
<evidence type="ECO:0000313" key="2">
    <source>
        <dbReference type="EMBL" id="RLN12221.1"/>
    </source>
</evidence>
<protein>
    <submittedName>
        <fullName evidence="2">Uncharacterized protein</fullName>
    </submittedName>
</protein>
<organism evidence="2 3">
    <name type="scientific">Panicum miliaceum</name>
    <name type="common">Proso millet</name>
    <name type="synonym">Broomcorn millet</name>
    <dbReference type="NCBI Taxonomy" id="4540"/>
    <lineage>
        <taxon>Eukaryota</taxon>
        <taxon>Viridiplantae</taxon>
        <taxon>Streptophyta</taxon>
        <taxon>Embryophyta</taxon>
        <taxon>Tracheophyta</taxon>
        <taxon>Spermatophyta</taxon>
        <taxon>Magnoliopsida</taxon>
        <taxon>Liliopsida</taxon>
        <taxon>Poales</taxon>
        <taxon>Poaceae</taxon>
        <taxon>PACMAD clade</taxon>
        <taxon>Panicoideae</taxon>
        <taxon>Panicodae</taxon>
        <taxon>Paniceae</taxon>
        <taxon>Panicinae</taxon>
        <taxon>Panicum</taxon>
        <taxon>Panicum sect. Panicum</taxon>
    </lineage>
</organism>